<accession>A0A087T9J2</accession>
<sequence length="43" mass="4930">ASDDHTSLPDVEDDDQLQTCDSCKLQFDNISDFLDHLNQECMK</sequence>
<dbReference type="OrthoDB" id="6436886at2759"/>
<evidence type="ECO:0000313" key="1">
    <source>
        <dbReference type="EMBL" id="KFM61781.1"/>
    </source>
</evidence>
<gene>
    <name evidence="1" type="ORF">X975_02541</name>
</gene>
<evidence type="ECO:0008006" key="3">
    <source>
        <dbReference type="Google" id="ProtNLM"/>
    </source>
</evidence>
<name>A0A087T9J2_STEMI</name>
<feature type="non-terminal residue" evidence="1">
    <location>
        <position position="43"/>
    </location>
</feature>
<protein>
    <recommendedName>
        <fullName evidence="3">Zinc finger protein 521</fullName>
    </recommendedName>
</protein>
<reference evidence="1 2" key="1">
    <citation type="submission" date="2013-11" db="EMBL/GenBank/DDBJ databases">
        <title>Genome sequencing of Stegodyphus mimosarum.</title>
        <authorList>
            <person name="Bechsgaard J."/>
        </authorList>
    </citation>
    <scope>NUCLEOTIDE SEQUENCE [LARGE SCALE GENOMIC DNA]</scope>
</reference>
<organism evidence="1 2">
    <name type="scientific">Stegodyphus mimosarum</name>
    <name type="common">African social velvet spider</name>
    <dbReference type="NCBI Taxonomy" id="407821"/>
    <lineage>
        <taxon>Eukaryota</taxon>
        <taxon>Metazoa</taxon>
        <taxon>Ecdysozoa</taxon>
        <taxon>Arthropoda</taxon>
        <taxon>Chelicerata</taxon>
        <taxon>Arachnida</taxon>
        <taxon>Araneae</taxon>
        <taxon>Araneomorphae</taxon>
        <taxon>Entelegynae</taxon>
        <taxon>Eresoidea</taxon>
        <taxon>Eresidae</taxon>
        <taxon>Stegodyphus</taxon>
    </lineage>
</organism>
<proteinExistence type="predicted"/>
<feature type="non-terminal residue" evidence="1">
    <location>
        <position position="1"/>
    </location>
</feature>
<dbReference type="Proteomes" id="UP000054359">
    <property type="component" value="Unassembled WGS sequence"/>
</dbReference>
<evidence type="ECO:0000313" key="2">
    <source>
        <dbReference type="Proteomes" id="UP000054359"/>
    </source>
</evidence>
<dbReference type="AlphaFoldDB" id="A0A087T9J2"/>
<dbReference type="EMBL" id="KK114152">
    <property type="protein sequence ID" value="KFM61781.1"/>
    <property type="molecule type" value="Genomic_DNA"/>
</dbReference>
<keyword evidence="2" id="KW-1185">Reference proteome</keyword>